<dbReference type="PANTHER" id="PTHR30298">
    <property type="entry name" value="H REPEAT-ASSOCIATED PREDICTED TRANSPOSASE"/>
    <property type="match status" value="1"/>
</dbReference>
<dbReference type="GO" id="GO:0004803">
    <property type="term" value="F:transposase activity"/>
    <property type="evidence" value="ECO:0007669"/>
    <property type="project" value="InterPro"/>
</dbReference>
<proteinExistence type="predicted"/>
<evidence type="ECO:0000313" key="3">
    <source>
        <dbReference type="EMBL" id="GAX58583.1"/>
    </source>
</evidence>
<evidence type="ECO:0000313" key="4">
    <source>
        <dbReference type="Proteomes" id="UP000217446"/>
    </source>
</evidence>
<comment type="caution">
    <text evidence="3">The sequence shown here is derived from an EMBL/GenBank/DDBJ whole genome shotgun (WGS) entry which is preliminary data.</text>
</comment>
<dbReference type="Proteomes" id="UP000217446">
    <property type="component" value="Unassembled WGS sequence"/>
</dbReference>
<evidence type="ECO:0000259" key="2">
    <source>
        <dbReference type="Pfam" id="PF13808"/>
    </source>
</evidence>
<dbReference type="STRING" id="1963.AQJ27_48940"/>
<dbReference type="InterPro" id="IPR051698">
    <property type="entry name" value="Transposase_11-like"/>
</dbReference>
<dbReference type="EMBL" id="BDQI01000058">
    <property type="protein sequence ID" value="GAX58583.1"/>
    <property type="molecule type" value="Genomic_DNA"/>
</dbReference>
<dbReference type="Pfam" id="PF13808">
    <property type="entry name" value="DDE_Tnp_1_assoc"/>
    <property type="match status" value="1"/>
</dbReference>
<name>A0A286PGA4_STROL</name>
<keyword evidence="4" id="KW-1185">Reference proteome</keyword>
<reference evidence="4" key="1">
    <citation type="submission" date="2017-05" db="EMBL/GenBank/DDBJ databases">
        <title>Streptomyces olivochromogenes NBRC 3561 whole genome shotgun sequence.</title>
        <authorList>
            <person name="Dohra H."/>
            <person name="Kodani S."/>
        </authorList>
    </citation>
    <scope>NUCLEOTIDE SEQUENCE [LARGE SCALE GENOMIC DNA]</scope>
    <source>
        <strain evidence="4">NBRC 3561</strain>
    </source>
</reference>
<dbReference type="InterPro" id="IPR002559">
    <property type="entry name" value="Transposase_11"/>
</dbReference>
<accession>A0A286PGA4</accession>
<feature type="domain" description="Transposase IS4-like" evidence="1">
    <location>
        <begin position="143"/>
        <end position="372"/>
    </location>
</feature>
<dbReference type="GO" id="GO:0003677">
    <property type="term" value="F:DNA binding"/>
    <property type="evidence" value="ECO:0007669"/>
    <property type="project" value="InterPro"/>
</dbReference>
<dbReference type="InterPro" id="IPR047647">
    <property type="entry name" value="ISAs1_transpos"/>
</dbReference>
<evidence type="ECO:0000259" key="1">
    <source>
        <dbReference type="Pfam" id="PF01609"/>
    </source>
</evidence>
<protein>
    <submittedName>
        <fullName evidence="3">ISAs1 family transposase</fullName>
    </submittedName>
</protein>
<feature type="domain" description="H repeat-associated protein N-terminal" evidence="2">
    <location>
        <begin position="30"/>
        <end position="120"/>
    </location>
</feature>
<dbReference type="InterPro" id="IPR032806">
    <property type="entry name" value="YbfD_N"/>
</dbReference>
<dbReference type="NCBIfam" id="NF033564">
    <property type="entry name" value="transpos_ISAs1"/>
    <property type="match status" value="1"/>
</dbReference>
<dbReference type="Pfam" id="PF01609">
    <property type="entry name" value="DDE_Tnp_1"/>
    <property type="match status" value="1"/>
</dbReference>
<sequence length="413" mass="44058">MPAAASPPIPAVLVKLGPLDSGRIADLRPYFDSVPDLRARRGRWYSLTAILLVCACAAVSGARSIDELAEWGQRASTALLTAIGIRRHLLRWRRTPAPATIGRVLGAVDGDALDRTVGAYLADRHRAATEPAQASSPSGFGPSRVIAVDGKALKGSARLTATRRHLLSAVTHGTVVTLAQVEVGAKTNETTHFCPLLAPLDLTGTVVTFDALHSVKSNISWLVETKKAHYIAVIKTNQPTVHAQLAALPWQSIAVQHTASGAGHGRRESRSIKTCSIADKLGGIAFPHARLAIRIHRRRKQTGRRETRESVYAVTNIDAHQAGPADLAAAIRGHWCVENSSHHIRDVTFAEDASTVHAGTAPRAMATLRNLAIGALKTLGADNIAKTTRAIRDEPQRALPILGITNNPDAHGT</sequence>
<dbReference type="PANTHER" id="PTHR30298:SF0">
    <property type="entry name" value="PROTEIN YBFL-RELATED"/>
    <property type="match status" value="1"/>
</dbReference>
<dbReference type="GO" id="GO:0006313">
    <property type="term" value="P:DNA transposition"/>
    <property type="evidence" value="ECO:0007669"/>
    <property type="project" value="InterPro"/>
</dbReference>
<gene>
    <name evidence="3" type="ORF">SO3561_10157</name>
</gene>
<organism evidence="3 4">
    <name type="scientific">Streptomyces olivochromogenes</name>
    <dbReference type="NCBI Taxonomy" id="1963"/>
    <lineage>
        <taxon>Bacteria</taxon>
        <taxon>Bacillati</taxon>
        <taxon>Actinomycetota</taxon>
        <taxon>Actinomycetes</taxon>
        <taxon>Kitasatosporales</taxon>
        <taxon>Streptomycetaceae</taxon>
        <taxon>Streptomyces</taxon>
    </lineage>
</organism>
<dbReference type="AlphaFoldDB" id="A0A286PGA4"/>